<keyword evidence="11" id="KW-1185">Reference proteome</keyword>
<evidence type="ECO:0000256" key="4">
    <source>
        <dbReference type="ARBA" id="ARBA00022723"/>
    </source>
</evidence>
<evidence type="ECO:0000256" key="6">
    <source>
        <dbReference type="ARBA" id="ARBA00023002"/>
    </source>
</evidence>
<keyword evidence="6" id="KW-0560">Oxidoreductase</keyword>
<evidence type="ECO:0000256" key="8">
    <source>
        <dbReference type="ARBA" id="ARBA00023014"/>
    </source>
</evidence>
<dbReference type="RefSeq" id="WP_034421583.1">
    <property type="nucleotide sequence ID" value="NZ_CP045798.1"/>
</dbReference>
<dbReference type="GO" id="GO:0046872">
    <property type="term" value="F:metal ion binding"/>
    <property type="evidence" value="ECO:0007669"/>
    <property type="project" value="UniProtKB-KW"/>
</dbReference>
<organism evidence="10 11">
    <name type="scientific">Thermanaerosceptrum fracticalcis</name>
    <dbReference type="NCBI Taxonomy" id="1712410"/>
    <lineage>
        <taxon>Bacteria</taxon>
        <taxon>Bacillati</taxon>
        <taxon>Bacillota</taxon>
        <taxon>Clostridia</taxon>
        <taxon>Eubacteriales</taxon>
        <taxon>Peptococcaceae</taxon>
        <taxon>Thermanaerosceptrum</taxon>
    </lineage>
</organism>
<keyword evidence="4" id="KW-0479">Metal-binding</keyword>
<dbReference type="PANTHER" id="PTHR43498">
    <property type="entry name" value="FERREDOXIN:COB-COM HETERODISULFIDE REDUCTASE SUBUNIT A"/>
    <property type="match status" value="1"/>
</dbReference>
<evidence type="ECO:0000313" key="11">
    <source>
        <dbReference type="Proteomes" id="UP000515847"/>
    </source>
</evidence>
<dbReference type="PANTHER" id="PTHR43498:SF1">
    <property type="entry name" value="COB--COM HETERODISULFIDE REDUCTASE IRON-SULFUR SUBUNIT A"/>
    <property type="match status" value="1"/>
</dbReference>
<dbReference type="Pfam" id="PF12831">
    <property type="entry name" value="FAD_oxidored"/>
    <property type="match status" value="1"/>
</dbReference>
<keyword evidence="7" id="KW-0408">Iron</keyword>
<keyword evidence="8" id="KW-0411">Iron-sulfur</keyword>
<evidence type="ECO:0000256" key="3">
    <source>
        <dbReference type="ARBA" id="ARBA00022630"/>
    </source>
</evidence>
<dbReference type="InterPro" id="IPR039650">
    <property type="entry name" value="HdrA-like"/>
</dbReference>
<comment type="cofactor">
    <cofactor evidence="1">
        <name>FAD</name>
        <dbReference type="ChEBI" id="CHEBI:57692"/>
    </cofactor>
</comment>
<evidence type="ECO:0000259" key="9">
    <source>
        <dbReference type="Pfam" id="PF01134"/>
    </source>
</evidence>
<evidence type="ECO:0000256" key="1">
    <source>
        <dbReference type="ARBA" id="ARBA00001974"/>
    </source>
</evidence>
<proteinExistence type="predicted"/>
<dbReference type="Proteomes" id="UP000515847">
    <property type="component" value="Chromosome"/>
</dbReference>
<evidence type="ECO:0000256" key="2">
    <source>
        <dbReference type="ARBA" id="ARBA00022485"/>
    </source>
</evidence>
<dbReference type="GO" id="GO:0051539">
    <property type="term" value="F:4 iron, 4 sulfur cluster binding"/>
    <property type="evidence" value="ECO:0007669"/>
    <property type="project" value="UniProtKB-KW"/>
</dbReference>
<dbReference type="AlphaFoldDB" id="A0A7G6E3C0"/>
<dbReference type="EMBL" id="CP045798">
    <property type="protein sequence ID" value="QNB46574.1"/>
    <property type="molecule type" value="Genomic_DNA"/>
</dbReference>
<keyword evidence="5" id="KW-0274">FAD</keyword>
<dbReference type="InterPro" id="IPR036188">
    <property type="entry name" value="FAD/NAD-bd_sf"/>
</dbReference>
<name>A0A7G6E3C0_THEFR</name>
<feature type="domain" description="MnmG N-terminal" evidence="9">
    <location>
        <begin position="272"/>
        <end position="352"/>
    </location>
</feature>
<reference evidence="10 11" key="1">
    <citation type="journal article" date="2019" name="Front. Microbiol.">
        <title>Thermoanaerosceptrum fracticalcis gen. nov. sp. nov., a Novel Fumarate-Fermenting Microorganism From a Deep Fractured Carbonate Aquifer of the US Great Basin.</title>
        <authorList>
            <person name="Hamilton-Brehm S.D."/>
            <person name="Stewart L.E."/>
            <person name="Zavarin M."/>
            <person name="Caldwell M."/>
            <person name="Lawson P.A."/>
            <person name="Onstott T.C."/>
            <person name="Grzymski J."/>
            <person name="Neveux I."/>
            <person name="Lollar B.S."/>
            <person name="Russell C.E."/>
            <person name="Moser D.P."/>
        </authorList>
    </citation>
    <scope>NUCLEOTIDE SEQUENCE [LARGE SCALE GENOMIC DNA]</scope>
    <source>
        <strain evidence="10 11">DRI-13</strain>
    </source>
</reference>
<dbReference type="OrthoDB" id="2181at2"/>
<dbReference type="KEGG" id="tfr:BR63_09795"/>
<dbReference type="InterPro" id="IPR040131">
    <property type="entry name" value="MnmG_N"/>
</dbReference>
<keyword evidence="2" id="KW-0004">4Fe-4S</keyword>
<evidence type="ECO:0000256" key="5">
    <source>
        <dbReference type="ARBA" id="ARBA00022827"/>
    </source>
</evidence>
<evidence type="ECO:0000313" key="10">
    <source>
        <dbReference type="EMBL" id="QNB46574.1"/>
    </source>
</evidence>
<protein>
    <submittedName>
        <fullName evidence="10">FAD-dependent oxidoreductase</fullName>
    </submittedName>
</protein>
<dbReference type="Pfam" id="PF01134">
    <property type="entry name" value="GIDA"/>
    <property type="match status" value="1"/>
</dbReference>
<keyword evidence="3" id="KW-0285">Flavoprotein</keyword>
<evidence type="ECO:0000256" key="7">
    <source>
        <dbReference type="ARBA" id="ARBA00023004"/>
    </source>
</evidence>
<dbReference type="SUPFAM" id="SSF51905">
    <property type="entry name" value="FAD/NAD(P)-binding domain"/>
    <property type="match status" value="1"/>
</dbReference>
<dbReference type="Gene3D" id="3.50.50.60">
    <property type="entry name" value="FAD/NAD(P)-binding domain"/>
    <property type="match status" value="2"/>
</dbReference>
<sequence>MVKVVVIGGGWAGSAAALAARKAGAQVTLLERTDMLLGTGLVGGIMRNNGRFTATEENIALGAPELFDAVDETARHKNMEFPGHKHATLYDVAKIEPAVKAKLLQAGVEIHFQARFTDVKKEGDRIVGVTAEGVGLVEGDVFIDATGTAGPQGNCTKYGNGCAMCILRCPSFGPRVSVAGKAGVQEIIGKKADGSFGAMSGSCKLHKESLSHEIVEELNRTGVKIVPIPAELQKKGALESKACQQYALKEFAENVILLDTGHAKLMTPYYPLEMLRQIPGFENARFEDPYAGGMGNSMRYLAMSPRTNALQVAGVENLFCGGEKAGLLVGHTEAIVTGTLAGHNAVRFALGMELLTLPTELAIGDAIDYVGKQMKTEEGLKFKYTFSGSVYFERMKQLGLYTTDVNAIKARVEKLGLTGVYAKKLVQSAQENAAK</sequence>
<gene>
    <name evidence="10" type="ORF">BR63_09795</name>
</gene>
<accession>A0A7G6E3C0</accession>
<dbReference type="GO" id="GO:0016491">
    <property type="term" value="F:oxidoreductase activity"/>
    <property type="evidence" value="ECO:0007669"/>
    <property type="project" value="UniProtKB-KW"/>
</dbReference>